<dbReference type="AlphaFoldDB" id="A0ABD0LNR2"/>
<organism evidence="2 3">
    <name type="scientific">Batillaria attramentaria</name>
    <dbReference type="NCBI Taxonomy" id="370345"/>
    <lineage>
        <taxon>Eukaryota</taxon>
        <taxon>Metazoa</taxon>
        <taxon>Spiralia</taxon>
        <taxon>Lophotrochozoa</taxon>
        <taxon>Mollusca</taxon>
        <taxon>Gastropoda</taxon>
        <taxon>Caenogastropoda</taxon>
        <taxon>Sorbeoconcha</taxon>
        <taxon>Cerithioidea</taxon>
        <taxon>Batillariidae</taxon>
        <taxon>Batillaria</taxon>
    </lineage>
</organism>
<dbReference type="Proteomes" id="UP001519460">
    <property type="component" value="Unassembled WGS sequence"/>
</dbReference>
<gene>
    <name evidence="2" type="ORF">BaRGS_00007598</name>
</gene>
<dbReference type="EMBL" id="JACVVK020000033">
    <property type="protein sequence ID" value="KAK7501113.1"/>
    <property type="molecule type" value="Genomic_DNA"/>
</dbReference>
<feature type="non-terminal residue" evidence="2">
    <location>
        <position position="67"/>
    </location>
</feature>
<sequence length="67" mass="7231">MPATSATNYAPLTQALTVLEKDLRDVNTTRTRALESHTQAACMPASPSLASPHTQLMLRHNTGPEKS</sequence>
<keyword evidence="3" id="KW-1185">Reference proteome</keyword>
<protein>
    <submittedName>
        <fullName evidence="2">Uncharacterized protein</fullName>
    </submittedName>
</protein>
<reference evidence="2 3" key="1">
    <citation type="journal article" date="2023" name="Sci. Data">
        <title>Genome assembly of the Korean intertidal mud-creeper Batillaria attramentaria.</title>
        <authorList>
            <person name="Patra A.K."/>
            <person name="Ho P.T."/>
            <person name="Jun S."/>
            <person name="Lee S.J."/>
            <person name="Kim Y."/>
            <person name="Won Y.J."/>
        </authorList>
    </citation>
    <scope>NUCLEOTIDE SEQUENCE [LARGE SCALE GENOMIC DNA]</scope>
    <source>
        <strain evidence="2">Wonlab-2016</strain>
    </source>
</reference>
<name>A0ABD0LNR2_9CAEN</name>
<evidence type="ECO:0000313" key="2">
    <source>
        <dbReference type="EMBL" id="KAK7501113.1"/>
    </source>
</evidence>
<evidence type="ECO:0000256" key="1">
    <source>
        <dbReference type="SAM" id="MobiDB-lite"/>
    </source>
</evidence>
<proteinExistence type="predicted"/>
<feature type="region of interest" description="Disordered" evidence="1">
    <location>
        <begin position="35"/>
        <end position="67"/>
    </location>
</feature>
<evidence type="ECO:0000313" key="3">
    <source>
        <dbReference type="Proteomes" id="UP001519460"/>
    </source>
</evidence>
<accession>A0ABD0LNR2</accession>
<comment type="caution">
    <text evidence="2">The sequence shown here is derived from an EMBL/GenBank/DDBJ whole genome shotgun (WGS) entry which is preliminary data.</text>
</comment>